<comment type="caution">
    <text evidence="2">The sequence shown here is derived from an EMBL/GenBank/DDBJ whole genome shotgun (WGS) entry which is preliminary data.</text>
</comment>
<dbReference type="InterPro" id="IPR029058">
    <property type="entry name" value="AB_hydrolase_fold"/>
</dbReference>
<sequence length="343" mass="38331">MPTLSSQHYVFDPRPDFPFRFAVKRLWDPLSPYVQDEDAYTLIMVHGTGFHKEHWEPVLDDLYELLPKQPGGVAKVREAWCLDTYNHGDSALLNENVLTQGYDKLCSWEDIARGIHLFLSGKGTGIDVDFSKRKLAGIGHSSGAVGLILSTTYHPRVKYSLLHLVEPMILPAFPPGIPNVLEAGAVKRRDIWPSKEEAMKAFSSRPSWQVWDARILKTYVEHGLTSLPTLSYPDITKGVTLKCPRHLEAASYRDGVTRTRAFWYLPTLVQRYPVHMLYGAVSDYYPGTIKEDVINNAGASNFASIVWAEGAGHLITQINPTQLAGEIAKVLAAPIPTHINSKL</sequence>
<dbReference type="EMBL" id="JACETU010000001">
    <property type="protein sequence ID" value="KAF7439921.1"/>
    <property type="molecule type" value="Genomic_DNA"/>
</dbReference>
<feature type="domain" description="AB hydrolase-1" evidence="1">
    <location>
        <begin position="42"/>
        <end position="323"/>
    </location>
</feature>
<dbReference type="InterPro" id="IPR000073">
    <property type="entry name" value="AB_hydrolase_1"/>
</dbReference>
<dbReference type="Gene3D" id="3.40.50.1820">
    <property type="entry name" value="alpha/beta hydrolase"/>
    <property type="match status" value="1"/>
</dbReference>
<dbReference type="Proteomes" id="UP000623687">
    <property type="component" value="Unassembled WGS sequence"/>
</dbReference>
<keyword evidence="3" id="KW-1185">Reference proteome</keyword>
<evidence type="ECO:0000313" key="3">
    <source>
        <dbReference type="Proteomes" id="UP000623687"/>
    </source>
</evidence>
<dbReference type="VEuPathDB" id="FungiDB:PC9H_000258"/>
<dbReference type="RefSeq" id="XP_036635765.1">
    <property type="nucleotide sequence ID" value="XM_036769920.1"/>
</dbReference>
<dbReference type="SUPFAM" id="SSF53474">
    <property type="entry name" value="alpha/beta-Hydrolases"/>
    <property type="match status" value="1"/>
</dbReference>
<evidence type="ECO:0000313" key="2">
    <source>
        <dbReference type="EMBL" id="KAF7439921.1"/>
    </source>
</evidence>
<name>A0A8H7A4S0_PLEOS</name>
<accession>A0A8H7A4S0</accession>
<organism evidence="2 3">
    <name type="scientific">Pleurotus ostreatus</name>
    <name type="common">Oyster mushroom</name>
    <name type="synonym">White-rot fungus</name>
    <dbReference type="NCBI Taxonomy" id="5322"/>
    <lineage>
        <taxon>Eukaryota</taxon>
        <taxon>Fungi</taxon>
        <taxon>Dikarya</taxon>
        <taxon>Basidiomycota</taxon>
        <taxon>Agaricomycotina</taxon>
        <taxon>Agaricomycetes</taxon>
        <taxon>Agaricomycetidae</taxon>
        <taxon>Agaricales</taxon>
        <taxon>Pleurotineae</taxon>
        <taxon>Pleurotaceae</taxon>
        <taxon>Pleurotus</taxon>
    </lineage>
</organism>
<proteinExistence type="predicted"/>
<gene>
    <name evidence="2" type="ORF">PC9H_000258</name>
</gene>
<dbReference type="GeneID" id="59370099"/>
<reference evidence="2" key="1">
    <citation type="submission" date="2019-07" db="EMBL/GenBank/DDBJ databases">
        <authorList>
            <person name="Palmer J.M."/>
        </authorList>
    </citation>
    <scope>NUCLEOTIDE SEQUENCE</scope>
    <source>
        <strain evidence="2">PC9</strain>
    </source>
</reference>
<protein>
    <recommendedName>
        <fullName evidence="1">AB hydrolase-1 domain-containing protein</fullName>
    </recommendedName>
</protein>
<dbReference type="OrthoDB" id="94039at2759"/>
<evidence type="ECO:0000259" key="1">
    <source>
        <dbReference type="Pfam" id="PF12697"/>
    </source>
</evidence>
<dbReference type="AlphaFoldDB" id="A0A8H7A4S0"/>
<dbReference type="Pfam" id="PF12697">
    <property type="entry name" value="Abhydrolase_6"/>
    <property type="match status" value="1"/>
</dbReference>